<dbReference type="Gene3D" id="2.20.28.30">
    <property type="entry name" value="RNA polymerase ii, chain L"/>
    <property type="match status" value="1"/>
</dbReference>
<reference evidence="1 2" key="1">
    <citation type="journal article" date="1992" name="Lakartidningen">
        <title>[Penicillin V and not amoxicillin is the first choice preparation in acute otitis].</title>
        <authorList>
            <person name="Kamme C."/>
            <person name="Lundgren K."/>
            <person name="Prellner K."/>
        </authorList>
    </citation>
    <scope>NUCLEOTIDE SEQUENCE [LARGE SCALE GENOMIC DNA]</scope>
    <source>
        <strain evidence="1 2">PC4580III</strain>
    </source>
</reference>
<dbReference type="EMBL" id="SAYB01000007">
    <property type="protein sequence ID" value="TXJ35270.1"/>
    <property type="molecule type" value="Genomic_DNA"/>
</dbReference>
<protein>
    <submittedName>
        <fullName evidence="1">Zinc ribbon domain-containing protein</fullName>
    </submittedName>
</protein>
<accession>A0A5C8EGR9</accession>
<dbReference type="Proteomes" id="UP000322814">
    <property type="component" value="Unassembled WGS sequence"/>
</dbReference>
<dbReference type="RefSeq" id="WP_147771426.1">
    <property type="nucleotide sequence ID" value="NZ_SAYB01000007.1"/>
</dbReference>
<evidence type="ECO:0000313" key="1">
    <source>
        <dbReference type="EMBL" id="TXJ35270.1"/>
    </source>
</evidence>
<proteinExistence type="predicted"/>
<organism evidence="1 2">
    <name type="scientific">Brachyspira aalborgi</name>
    <dbReference type="NCBI Taxonomy" id="29522"/>
    <lineage>
        <taxon>Bacteria</taxon>
        <taxon>Pseudomonadati</taxon>
        <taxon>Spirochaetota</taxon>
        <taxon>Spirochaetia</taxon>
        <taxon>Brachyspirales</taxon>
        <taxon>Brachyspiraceae</taxon>
        <taxon>Brachyspira</taxon>
    </lineage>
</organism>
<dbReference type="AlphaFoldDB" id="A0A5C8EGR9"/>
<sequence length="60" mass="7022">MFYNEFDKTVDYFYKCNTCGKLFISDNNGIFARLFKKVKCPNCGSRDIKLSGINRLIKKD</sequence>
<comment type="caution">
    <text evidence="1">The sequence shown here is derived from an EMBL/GenBank/DDBJ whole genome shotgun (WGS) entry which is preliminary data.</text>
</comment>
<name>A0A5C8EGR9_9SPIR</name>
<gene>
    <name evidence="1" type="ORF">EPJ78_10105</name>
</gene>
<evidence type="ECO:0000313" key="2">
    <source>
        <dbReference type="Proteomes" id="UP000322814"/>
    </source>
</evidence>